<dbReference type="SUPFAM" id="SSF50978">
    <property type="entry name" value="WD40 repeat-like"/>
    <property type="match status" value="1"/>
</dbReference>
<sequence>MTIAELVHSDPRYFYPAKITIKHPQLRDLVHTSDSCSVYYPHNRSIIKHYLDAPGKPRVKSQLSYPPVTLSTGYGMLASAGGSGEVTIQSLDDNDSGGGFYETRFGSSINNHIAFAPEATSSIEPRLLVCSNDNIIRVFKVAYSRLEHQTPQLYQTETLKFNTAINQASISPNSRICVAVGDTPEVHLFDCGSSGSFRRMQTLTSTSDAGFSTAWSSDGLKFAVSSQDGFCTVWDIRSNKPLEKFTTCNQMPSRAVKFTTNAASKELMVFTEHSNRIHVVDALTFSPSTKQVLEIPFTDSNTTPPFLSPRSESPSPTSPAMQPSIYDEDYSSAPELFSTFFPSNSNPTRSLRQLFNSTYANLDRLTPSVIERERYIGDVDIAGITFSSDNSRLYAGSMRNLIEWDIYGAYSKLFETGEFL</sequence>
<gene>
    <name evidence="4" type="ORF">WALSEDRAFT_60039</name>
</gene>
<dbReference type="SMART" id="SM00320">
    <property type="entry name" value="WD40"/>
    <property type="match status" value="3"/>
</dbReference>
<organism evidence="4 5">
    <name type="scientific">Wallemia mellicola (strain ATCC MYA-4683 / CBS 633.66)</name>
    <name type="common">Wallemia sebi (CBS 633.66)</name>
    <dbReference type="NCBI Taxonomy" id="671144"/>
    <lineage>
        <taxon>Eukaryota</taxon>
        <taxon>Fungi</taxon>
        <taxon>Dikarya</taxon>
        <taxon>Basidiomycota</taxon>
        <taxon>Wallemiomycotina</taxon>
        <taxon>Wallemiomycetes</taxon>
        <taxon>Wallemiales</taxon>
        <taxon>Wallemiaceae</taxon>
        <taxon>Wallemia</taxon>
    </lineage>
</organism>
<evidence type="ECO:0000313" key="5">
    <source>
        <dbReference type="Proteomes" id="UP000005242"/>
    </source>
</evidence>
<dbReference type="Proteomes" id="UP000005242">
    <property type="component" value="Unassembled WGS sequence"/>
</dbReference>
<proteinExistence type="predicted"/>
<keyword evidence="5" id="KW-1185">Reference proteome</keyword>
<dbReference type="KEGG" id="wse:WALSEDRAFT_60039"/>
<dbReference type="GeneID" id="18473702"/>
<feature type="domain" description="DUF2415" evidence="3">
    <location>
        <begin position="254"/>
        <end position="293"/>
    </location>
</feature>
<dbReference type="InParanoid" id="I4YEH5"/>
<evidence type="ECO:0000313" key="4">
    <source>
        <dbReference type="EMBL" id="EIM22367.1"/>
    </source>
</evidence>
<dbReference type="PROSITE" id="PS50082">
    <property type="entry name" value="WD_REPEATS_2"/>
    <property type="match status" value="1"/>
</dbReference>
<dbReference type="InterPro" id="IPR001680">
    <property type="entry name" value="WD40_rpt"/>
</dbReference>
<dbReference type="Gene3D" id="2.130.10.10">
    <property type="entry name" value="YVTN repeat-like/Quinoprotein amine dehydrogenase"/>
    <property type="match status" value="1"/>
</dbReference>
<dbReference type="Pfam" id="PF10313">
    <property type="entry name" value="DUF2415"/>
    <property type="match status" value="1"/>
</dbReference>
<reference evidence="4 5" key="1">
    <citation type="journal article" date="2012" name="Fungal Genet. Biol.">
        <title>The genome of the xerotolerant mold Wallemia sebi reveals adaptations to osmotic stress and suggests cryptic sexual reproduction.</title>
        <authorList>
            <person name="Padamsee M."/>
            <person name="Kumar T.K.A."/>
            <person name="Riley R."/>
            <person name="Binder M."/>
            <person name="Boyd A."/>
            <person name="Calvo A.M."/>
            <person name="Furukawa K."/>
            <person name="Hesse C."/>
            <person name="Hohmann S."/>
            <person name="James T.Y."/>
            <person name="LaButti K."/>
            <person name="Lapidus A."/>
            <person name="Lindquist E."/>
            <person name="Lucas S."/>
            <person name="Miller K."/>
            <person name="Shantappa S."/>
            <person name="Grigoriev I.V."/>
            <person name="Hibbett D.S."/>
            <person name="McLaughlin D.J."/>
            <person name="Spatafora J.W."/>
            <person name="Aime M.C."/>
        </authorList>
    </citation>
    <scope>NUCLEOTIDE SEQUENCE [LARGE SCALE GENOMIC DNA]</scope>
    <source>
        <strain evidence="5">ATCC MYA-4683 / CBS 633.66</strain>
    </source>
</reference>
<dbReference type="PANTHER" id="PTHR43991">
    <property type="entry name" value="WD REPEAT PROTEIN (AFU_ORTHOLOGUE AFUA_8G05640)-RELATED"/>
    <property type="match status" value="1"/>
</dbReference>
<dbReference type="AlphaFoldDB" id="I4YEH5"/>
<feature type="compositionally biased region" description="Low complexity" evidence="2">
    <location>
        <begin position="308"/>
        <end position="319"/>
    </location>
</feature>
<dbReference type="PANTHER" id="PTHR43991:SF9">
    <property type="entry name" value="DUF2415 DOMAIN-CONTAINING PROTEIN"/>
    <property type="match status" value="1"/>
</dbReference>
<dbReference type="HOGENOM" id="CLU_676530_0_0_1"/>
<feature type="repeat" description="WD" evidence="1">
    <location>
        <begin position="203"/>
        <end position="244"/>
    </location>
</feature>
<dbReference type="OMA" id="NMNHASV"/>
<name>I4YEH5_WALMC</name>
<dbReference type="Pfam" id="PF00400">
    <property type="entry name" value="WD40"/>
    <property type="match status" value="1"/>
</dbReference>
<dbReference type="InterPro" id="IPR019417">
    <property type="entry name" value="DUF2415"/>
</dbReference>
<protein>
    <submittedName>
        <fullName evidence="4">WD40 repeat-like protein</fullName>
    </submittedName>
</protein>
<dbReference type="InterPro" id="IPR015943">
    <property type="entry name" value="WD40/YVTN_repeat-like_dom_sf"/>
</dbReference>
<evidence type="ECO:0000256" key="1">
    <source>
        <dbReference type="PROSITE-ProRule" id="PRU00221"/>
    </source>
</evidence>
<accession>I4YEH5</accession>
<keyword evidence="1" id="KW-0853">WD repeat</keyword>
<dbReference type="OrthoDB" id="64353at2759"/>
<feature type="region of interest" description="Disordered" evidence="2">
    <location>
        <begin position="297"/>
        <end position="325"/>
    </location>
</feature>
<dbReference type="RefSeq" id="XP_006957621.1">
    <property type="nucleotide sequence ID" value="XM_006957559.1"/>
</dbReference>
<dbReference type="InterPro" id="IPR036322">
    <property type="entry name" value="WD40_repeat_dom_sf"/>
</dbReference>
<dbReference type="EMBL" id="JH668228">
    <property type="protein sequence ID" value="EIM22367.1"/>
    <property type="molecule type" value="Genomic_DNA"/>
</dbReference>
<evidence type="ECO:0000259" key="3">
    <source>
        <dbReference type="Pfam" id="PF10313"/>
    </source>
</evidence>
<evidence type="ECO:0000256" key="2">
    <source>
        <dbReference type="SAM" id="MobiDB-lite"/>
    </source>
</evidence>
<dbReference type="eggNOG" id="KOG4532">
    <property type="taxonomic scope" value="Eukaryota"/>
</dbReference>